<name>A0ABU6X2C4_9FABA</name>
<reference evidence="1 2" key="1">
    <citation type="journal article" date="2023" name="Plants (Basel)">
        <title>Bridging the Gap: Combining Genomics and Transcriptomics Approaches to Understand Stylosanthes scabra, an Orphan Legume from the Brazilian Caatinga.</title>
        <authorList>
            <person name="Ferreira-Neto J.R.C."/>
            <person name="da Silva M.D."/>
            <person name="Binneck E."/>
            <person name="de Melo N.F."/>
            <person name="da Silva R.H."/>
            <person name="de Melo A.L.T.M."/>
            <person name="Pandolfi V."/>
            <person name="Bustamante F.O."/>
            <person name="Brasileiro-Vidal A.C."/>
            <person name="Benko-Iseppon A.M."/>
        </authorList>
    </citation>
    <scope>NUCLEOTIDE SEQUENCE [LARGE SCALE GENOMIC DNA]</scope>
    <source>
        <tissue evidence="1">Leaves</tissue>
    </source>
</reference>
<proteinExistence type="predicted"/>
<comment type="caution">
    <text evidence="1">The sequence shown here is derived from an EMBL/GenBank/DDBJ whole genome shotgun (WGS) entry which is preliminary data.</text>
</comment>
<dbReference type="Proteomes" id="UP001341840">
    <property type="component" value="Unassembled WGS sequence"/>
</dbReference>
<keyword evidence="2" id="KW-1185">Reference proteome</keyword>
<sequence>MLVADYDALQVQAMASPMKDPAYMLKGRTIERHERLRRARIRLVHIHIKLSTVKLEPVAITGNKGSNSRSNTFCCPTTNSSHSSLHKFTIPLFSQPSPFFRVPVLEGAIQLESAELCRRRRLHVVLSSRSRSRSLADTSDSVVFFDGLKRK</sequence>
<evidence type="ECO:0000313" key="1">
    <source>
        <dbReference type="EMBL" id="MED6191901.1"/>
    </source>
</evidence>
<evidence type="ECO:0000313" key="2">
    <source>
        <dbReference type="Proteomes" id="UP001341840"/>
    </source>
</evidence>
<protein>
    <submittedName>
        <fullName evidence="1">Uncharacterized protein</fullName>
    </submittedName>
</protein>
<dbReference type="EMBL" id="JASCZI010211458">
    <property type="protein sequence ID" value="MED6191901.1"/>
    <property type="molecule type" value="Genomic_DNA"/>
</dbReference>
<accession>A0ABU6X2C4</accession>
<gene>
    <name evidence="1" type="ORF">PIB30_004980</name>
</gene>
<organism evidence="1 2">
    <name type="scientific">Stylosanthes scabra</name>
    <dbReference type="NCBI Taxonomy" id="79078"/>
    <lineage>
        <taxon>Eukaryota</taxon>
        <taxon>Viridiplantae</taxon>
        <taxon>Streptophyta</taxon>
        <taxon>Embryophyta</taxon>
        <taxon>Tracheophyta</taxon>
        <taxon>Spermatophyta</taxon>
        <taxon>Magnoliopsida</taxon>
        <taxon>eudicotyledons</taxon>
        <taxon>Gunneridae</taxon>
        <taxon>Pentapetalae</taxon>
        <taxon>rosids</taxon>
        <taxon>fabids</taxon>
        <taxon>Fabales</taxon>
        <taxon>Fabaceae</taxon>
        <taxon>Papilionoideae</taxon>
        <taxon>50 kb inversion clade</taxon>
        <taxon>dalbergioids sensu lato</taxon>
        <taxon>Dalbergieae</taxon>
        <taxon>Pterocarpus clade</taxon>
        <taxon>Stylosanthes</taxon>
    </lineage>
</organism>